<feature type="transmembrane region" description="Helical" evidence="1">
    <location>
        <begin position="91"/>
        <end position="109"/>
    </location>
</feature>
<evidence type="ECO:0000256" key="1">
    <source>
        <dbReference type="SAM" id="Phobius"/>
    </source>
</evidence>
<keyword evidence="1" id="KW-1133">Transmembrane helix</keyword>
<dbReference type="Proteomes" id="UP000075583">
    <property type="component" value="Unassembled WGS sequence"/>
</dbReference>
<keyword evidence="3" id="KW-1185">Reference proteome</keyword>
<feature type="transmembrane region" description="Helical" evidence="1">
    <location>
        <begin position="307"/>
        <end position="325"/>
    </location>
</feature>
<accession>A0A150XTL9</accession>
<dbReference type="OrthoDB" id="973593at2"/>
<feature type="transmembrane region" description="Helical" evidence="1">
    <location>
        <begin position="238"/>
        <end position="258"/>
    </location>
</feature>
<evidence type="ECO:0000313" key="3">
    <source>
        <dbReference type="Proteomes" id="UP000075583"/>
    </source>
</evidence>
<organism evidence="2 3">
    <name type="scientific">Roseivirga ehrenbergii (strain DSM 102268 / JCM 13514 / KCTC 12282 / NCIMB 14502 / KMM 6017)</name>
    <dbReference type="NCBI Taxonomy" id="279360"/>
    <lineage>
        <taxon>Bacteria</taxon>
        <taxon>Pseudomonadati</taxon>
        <taxon>Bacteroidota</taxon>
        <taxon>Cytophagia</taxon>
        <taxon>Cytophagales</taxon>
        <taxon>Roseivirgaceae</taxon>
        <taxon>Roseivirga</taxon>
    </lineage>
</organism>
<dbReference type="RefSeq" id="WP_062587923.1">
    <property type="nucleotide sequence ID" value="NZ_LQZQ01000001.1"/>
</dbReference>
<feature type="transmembrane region" description="Helical" evidence="1">
    <location>
        <begin position="378"/>
        <end position="398"/>
    </location>
</feature>
<dbReference type="STRING" id="279360.MB14_01450"/>
<comment type="caution">
    <text evidence="2">The sequence shown here is derived from an EMBL/GenBank/DDBJ whole genome shotgun (WGS) entry which is preliminary data.</text>
</comment>
<gene>
    <name evidence="2" type="ORF">MB14_01450</name>
</gene>
<dbReference type="EMBL" id="LQZQ01000001">
    <property type="protein sequence ID" value="KYG82087.1"/>
    <property type="molecule type" value="Genomic_DNA"/>
</dbReference>
<dbReference type="SUPFAM" id="SSF48452">
    <property type="entry name" value="TPR-like"/>
    <property type="match status" value="1"/>
</dbReference>
<dbReference type="AlphaFoldDB" id="A0A150XTL9"/>
<feature type="transmembrane region" description="Helical" evidence="1">
    <location>
        <begin position="345"/>
        <end position="366"/>
    </location>
</feature>
<feature type="transmembrane region" description="Helical" evidence="1">
    <location>
        <begin position="196"/>
        <end position="217"/>
    </location>
</feature>
<feature type="transmembrane region" description="Helical" evidence="1">
    <location>
        <begin position="138"/>
        <end position="158"/>
    </location>
</feature>
<dbReference type="InterPro" id="IPR011990">
    <property type="entry name" value="TPR-like_helical_dom_sf"/>
</dbReference>
<evidence type="ECO:0000313" key="2">
    <source>
        <dbReference type="EMBL" id="KYG82087.1"/>
    </source>
</evidence>
<dbReference type="Gene3D" id="1.25.40.10">
    <property type="entry name" value="Tetratricopeptide repeat domain"/>
    <property type="match status" value="1"/>
</dbReference>
<keyword evidence="1" id="KW-0812">Transmembrane</keyword>
<feature type="transmembrane region" description="Helical" evidence="1">
    <location>
        <begin position="12"/>
        <end position="34"/>
    </location>
</feature>
<feature type="transmembrane region" description="Helical" evidence="1">
    <location>
        <begin position="264"/>
        <end position="287"/>
    </location>
</feature>
<protein>
    <submittedName>
        <fullName evidence="2">Uncharacterized protein</fullName>
    </submittedName>
</protein>
<proteinExistence type="predicted"/>
<reference evidence="2" key="1">
    <citation type="submission" date="2016-01" db="EMBL/GenBank/DDBJ databases">
        <title>Genome sequencing of Roseivirga ehrenbergii KMM 6017.</title>
        <authorList>
            <person name="Selvaratnam C."/>
            <person name="Thevarajoo S."/>
            <person name="Goh K.M."/>
            <person name="Ee R."/>
            <person name="Chan K.-G."/>
            <person name="Chong C.S."/>
        </authorList>
    </citation>
    <scope>NUCLEOTIDE SEQUENCE [LARGE SCALE GENOMIC DNA]</scope>
    <source>
        <strain evidence="2">KMM 6017</strain>
    </source>
</reference>
<sequence length="860" mass="98013">MENQKRHLLIKYFSLFNWATVTIAGLLLLSTFFIGDSLVLPWITDTEYVKSPLFLEYFSINGKPMGFELDQILIWQQFKTGRYLFLEWPEYLLFALTLIGFVICTVTITYLERFWYLVCAGILVFISINFGLDELAIGNQYFGYAFIGGLLLLSYYFQSIKTNIGFATRLISILILISSFTLAAALLSPVPSPTLVWFSYGILAPLILAALFIFFVAGDNFFYLFKIATQNAPSGKNALIHFLMIGAVYILVLALLFLNLTGQISLNIILINPYTILFVSVISGYFVLQTKLAVVESQIPILLIKKLLYPALAAISLAVIAYAEITANDSLTLAIKMTIVASHLAFAVVYYVYCFMNFTPALLANAPAWKSFFRGERAPLLTARLGVIFFLVGVLFYLNYRPYYQIKAGQYNTLGALAEKVENDLLAEQYYKQSLFYDYYGVRANYGLAMIEKANGNPAQATKRFKEAILRSENHKPALGLARFYSDQDQLFNKLLSLKEIENGPDDQRVLNNLAIAHYEFGHLDTALLLLEKAYQNKPTPENTSNFLALDLSIKNNLDIDSVLQSTAHFEDIHTLTNRQAFANSVDIKPELKLKTPTDSFLLLDELYYLYNAALNSKTSNKELIETFDRYIAYPRNIAIKDYLMLGKVVQLYNSGEVNETFNLLDELIASYGQNTGLYSYMKAIWAYQQGAYELSFVFLGEAQSYNFDRNIISTTYSDFLAKTVDQPSSGLLQKWKTYESERENLNQEERKAFLFDIARQNSFDEEGTLKAVDSLRVMDTTTPLEIYELLQEAISVNKRSVLLYEAYIYQTLEVGLPFFGKSALETLSRFTNEEEFERIKNQFEQKEKLIQQRALNLND</sequence>
<feature type="transmembrane region" description="Helical" evidence="1">
    <location>
        <begin position="170"/>
        <end position="190"/>
    </location>
</feature>
<name>A0A150XTL9_ROSEK</name>
<feature type="transmembrane region" description="Helical" evidence="1">
    <location>
        <begin position="114"/>
        <end position="132"/>
    </location>
</feature>
<keyword evidence="1" id="KW-0472">Membrane</keyword>